<name>B8HWT6_CYAP4</name>
<gene>
    <name evidence="3" type="ordered locus">Cyan7425_0853</name>
</gene>
<evidence type="ECO:0008006" key="4">
    <source>
        <dbReference type="Google" id="ProtNLM"/>
    </source>
</evidence>
<evidence type="ECO:0000256" key="2">
    <source>
        <dbReference type="SAM" id="Phobius"/>
    </source>
</evidence>
<keyword evidence="2" id="KW-0472">Membrane</keyword>
<sequence length="203" mass="22427">MAEESIASPPNETEANRREPENHPALVLPLSPLIKLTLMALYLVLMLPLPVLAQATAAPIPLTGLILAIALGGLILYATLTEQVQLDAEGIRVTYPDWVPRFFRRGWSLQWSEVRELKPRSTGQGGLVYYLLSHSGQAYLLPVRVAGFARMVREIQARTGIDTTLVRPLAQPWMYGLLLFFTLLMGLVDGWVLWTGLIAGPVS</sequence>
<feature type="transmembrane region" description="Helical" evidence="2">
    <location>
        <begin position="173"/>
        <end position="194"/>
    </location>
</feature>
<dbReference type="AlphaFoldDB" id="B8HWT6"/>
<proteinExistence type="predicted"/>
<dbReference type="KEGG" id="cyn:Cyan7425_0853"/>
<dbReference type="HOGENOM" id="CLU_130448_0_0_3"/>
<feature type="transmembrane region" description="Helical" evidence="2">
    <location>
        <begin position="33"/>
        <end position="53"/>
    </location>
</feature>
<feature type="region of interest" description="Disordered" evidence="1">
    <location>
        <begin position="1"/>
        <end position="21"/>
    </location>
</feature>
<organism evidence="3">
    <name type="scientific">Cyanothece sp. (strain PCC 7425 / ATCC 29141)</name>
    <dbReference type="NCBI Taxonomy" id="395961"/>
    <lineage>
        <taxon>Bacteria</taxon>
        <taxon>Bacillati</taxon>
        <taxon>Cyanobacteriota</taxon>
        <taxon>Cyanophyceae</taxon>
        <taxon>Gomontiellales</taxon>
        <taxon>Cyanothecaceae</taxon>
        <taxon>Cyanothece</taxon>
    </lineage>
</organism>
<dbReference type="EMBL" id="CP001344">
    <property type="protein sequence ID" value="ACL43239.1"/>
    <property type="molecule type" value="Genomic_DNA"/>
</dbReference>
<keyword evidence="2" id="KW-1133">Transmembrane helix</keyword>
<accession>B8HWT6</accession>
<keyword evidence="2" id="KW-0812">Transmembrane</keyword>
<evidence type="ECO:0000313" key="3">
    <source>
        <dbReference type="EMBL" id="ACL43239.1"/>
    </source>
</evidence>
<dbReference type="eggNOG" id="ENOG502ZBN5">
    <property type="taxonomic scope" value="Bacteria"/>
</dbReference>
<reference evidence="3" key="1">
    <citation type="submission" date="2009-01" db="EMBL/GenBank/DDBJ databases">
        <title>Complete sequence of chromosome Cyanothece sp. PCC 7425.</title>
        <authorList>
            <consortium name="US DOE Joint Genome Institute"/>
            <person name="Lucas S."/>
            <person name="Copeland A."/>
            <person name="Lapidus A."/>
            <person name="Glavina del Rio T."/>
            <person name="Dalin E."/>
            <person name="Tice H."/>
            <person name="Bruce D."/>
            <person name="Goodwin L."/>
            <person name="Pitluck S."/>
            <person name="Sims D."/>
            <person name="Meineke L."/>
            <person name="Brettin T."/>
            <person name="Detter J.C."/>
            <person name="Han C."/>
            <person name="Larimer F."/>
            <person name="Land M."/>
            <person name="Hauser L."/>
            <person name="Kyrpides N."/>
            <person name="Ovchinnikova G."/>
            <person name="Liberton M."/>
            <person name="Stoeckel J."/>
            <person name="Banerjee A."/>
            <person name="Singh A."/>
            <person name="Page L."/>
            <person name="Sato H."/>
            <person name="Zhao L."/>
            <person name="Sherman L."/>
            <person name="Pakrasi H."/>
            <person name="Richardson P."/>
        </authorList>
    </citation>
    <scope>NUCLEOTIDE SEQUENCE</scope>
    <source>
        <strain evidence="3">PCC 7425</strain>
    </source>
</reference>
<feature type="transmembrane region" description="Helical" evidence="2">
    <location>
        <begin position="60"/>
        <end position="80"/>
    </location>
</feature>
<dbReference type="STRING" id="395961.Cyan7425_0853"/>
<protein>
    <recommendedName>
        <fullName evidence="4">PH domain-containing protein</fullName>
    </recommendedName>
</protein>
<evidence type="ECO:0000256" key="1">
    <source>
        <dbReference type="SAM" id="MobiDB-lite"/>
    </source>
</evidence>